<organism evidence="8">
    <name type="scientific">viral metagenome</name>
    <dbReference type="NCBI Taxonomy" id="1070528"/>
    <lineage>
        <taxon>unclassified sequences</taxon>
        <taxon>metagenomes</taxon>
        <taxon>organismal metagenomes</taxon>
    </lineage>
</organism>
<evidence type="ECO:0000256" key="6">
    <source>
        <dbReference type="ARBA" id="ARBA00023157"/>
    </source>
</evidence>
<dbReference type="InterPro" id="IPR017905">
    <property type="entry name" value="ERV/ALR_sulphydryl_oxidase"/>
</dbReference>
<dbReference type="PROSITE" id="PS51324">
    <property type="entry name" value="ERV_ALR"/>
    <property type="match status" value="1"/>
</dbReference>
<dbReference type="EC" id="1.8.3.2" evidence="2"/>
<evidence type="ECO:0000259" key="7">
    <source>
        <dbReference type="PROSITE" id="PS51324"/>
    </source>
</evidence>
<evidence type="ECO:0000256" key="2">
    <source>
        <dbReference type="ARBA" id="ARBA00012512"/>
    </source>
</evidence>
<evidence type="ECO:0000256" key="5">
    <source>
        <dbReference type="ARBA" id="ARBA00023002"/>
    </source>
</evidence>
<evidence type="ECO:0000256" key="3">
    <source>
        <dbReference type="ARBA" id="ARBA00022630"/>
    </source>
</evidence>
<dbReference type="Gene3D" id="1.20.120.310">
    <property type="entry name" value="ERV/ALR sulfhydryl oxidase domain"/>
    <property type="match status" value="1"/>
</dbReference>
<comment type="cofactor">
    <cofactor evidence="1">
        <name>FAD</name>
        <dbReference type="ChEBI" id="CHEBI:57692"/>
    </cofactor>
</comment>
<feature type="domain" description="ERV/ALR sulfhydryl oxidase" evidence="7">
    <location>
        <begin position="4"/>
        <end position="108"/>
    </location>
</feature>
<dbReference type="EMBL" id="MN739213">
    <property type="protein sequence ID" value="QHS93945.1"/>
    <property type="molecule type" value="Genomic_DNA"/>
</dbReference>
<sequence>MSNNGFSTLVWGPALWTVLHCISFNYPVHPTEEDKNHYFVFMLSLGDVLPCGVCRRNYMRNLLQLEFSRDKLKDRETFGQFIYQLHRHISDLTQGSFDVPYFKLRENFEIFRAKCGSGSHRGCVSTRCRLVQRIVPPQEGLETFIIDEKCKE</sequence>
<protein>
    <recommendedName>
        <fullName evidence="2">thiol oxidase</fullName>
        <ecNumber evidence="2">1.8.3.2</ecNumber>
    </recommendedName>
</protein>
<dbReference type="Pfam" id="PF04777">
    <property type="entry name" value="Evr1_Alr"/>
    <property type="match status" value="1"/>
</dbReference>
<name>A0A6C0BNG1_9ZZZZ</name>
<accession>A0A6C0BNG1</accession>
<keyword evidence="3" id="KW-0285">Flavoprotein</keyword>
<keyword evidence="5" id="KW-0560">Oxidoreductase</keyword>
<evidence type="ECO:0000256" key="4">
    <source>
        <dbReference type="ARBA" id="ARBA00022827"/>
    </source>
</evidence>
<proteinExistence type="predicted"/>
<dbReference type="InterPro" id="IPR036774">
    <property type="entry name" value="ERV/ALR_sulphydryl_oxid_sf"/>
</dbReference>
<dbReference type="SUPFAM" id="SSF69000">
    <property type="entry name" value="FAD-dependent thiol oxidase"/>
    <property type="match status" value="1"/>
</dbReference>
<keyword evidence="4" id="KW-0274">FAD</keyword>
<evidence type="ECO:0000256" key="1">
    <source>
        <dbReference type="ARBA" id="ARBA00001974"/>
    </source>
</evidence>
<keyword evidence="6" id="KW-1015">Disulfide bond</keyword>
<evidence type="ECO:0000313" key="8">
    <source>
        <dbReference type="EMBL" id="QHS93945.1"/>
    </source>
</evidence>
<dbReference type="GO" id="GO:0016972">
    <property type="term" value="F:thiol oxidase activity"/>
    <property type="evidence" value="ECO:0007669"/>
    <property type="project" value="UniProtKB-EC"/>
</dbReference>
<reference evidence="8" key="1">
    <citation type="journal article" date="2020" name="Nature">
        <title>Giant virus diversity and host interactions through global metagenomics.</title>
        <authorList>
            <person name="Schulz F."/>
            <person name="Roux S."/>
            <person name="Paez-Espino D."/>
            <person name="Jungbluth S."/>
            <person name="Walsh D.A."/>
            <person name="Denef V.J."/>
            <person name="McMahon K.D."/>
            <person name="Konstantinidis K.T."/>
            <person name="Eloe-Fadrosh E.A."/>
            <person name="Kyrpides N.C."/>
            <person name="Woyke T."/>
        </authorList>
    </citation>
    <scope>NUCLEOTIDE SEQUENCE</scope>
    <source>
        <strain evidence="8">GVMAG-M-3300018080-19</strain>
    </source>
</reference>
<dbReference type="AlphaFoldDB" id="A0A6C0BNG1"/>